<sequence length="460" mass="51700">MAAVKKNDSTIEAGQHVIIRLPSNGLKIVLLQESGLIGLGKFGTFEVSHILGYPLGSSFEIIEDNKAVPIKCISEQAELNVFADKDRDAQKQELTKIFNNSAENNQNIVDIGAKIQSLSKKDIDELKKSGASSNVGQMIIEKIVQGHEGFDKKTVFSQQKYVKRKQQKFLRRFSVDYLSASQLLEYYIEKDANRVLNLSIESLGLLMSYGNVRPGGKYLVIDETGGILVYAMMERMNNEGSIILLHENEHSNLIALTYSDYGDEVIDKIVKPINWLQFAEPENEKIKFEEVDAKDIKKSKAREQHNKRRERAQKINDIIDAAQEGNFDGFISMSTLYMPEALEFIIPKIGGSKPIVIYNQCKEPLAEVQANFTSDKRILASSIFETRVRPYQTIPGRIHPTMTMRSGGGYVLWGTRVIPNVAIIAVGKGMKRKREREEEEGESVEFVSENSVTPDMAADK</sequence>
<dbReference type="PANTHER" id="PTHR12945:SF0">
    <property type="entry name" value="TRNA (ADENINE(58)-N(1))-METHYLTRANSFERASE NON-CATALYTIC SUBUNIT TRM6"/>
    <property type="match status" value="1"/>
</dbReference>
<comment type="caution">
    <text evidence="8">The sequence shown here is derived from an EMBL/GenBank/DDBJ whole genome shotgun (WGS) entry which is preliminary data.</text>
</comment>
<comment type="subunit">
    <text evidence="6">Heterotetramer.</text>
</comment>
<keyword evidence="4 6" id="KW-0819">tRNA processing</keyword>
<gene>
    <name evidence="8" type="ORF">KGF56_001202</name>
</gene>
<evidence type="ECO:0000256" key="5">
    <source>
        <dbReference type="ARBA" id="ARBA00023242"/>
    </source>
</evidence>
<dbReference type="AlphaFoldDB" id="A0AAI9SZ97"/>
<evidence type="ECO:0000256" key="4">
    <source>
        <dbReference type="ARBA" id="ARBA00022694"/>
    </source>
</evidence>
<feature type="region of interest" description="Disordered" evidence="7">
    <location>
        <begin position="433"/>
        <end position="460"/>
    </location>
</feature>
<protein>
    <recommendedName>
        <fullName evidence="3 6">tRNA (adenine(58)-N(1))-methyltransferase non-catalytic subunit TRM6</fullName>
    </recommendedName>
</protein>
<dbReference type="PANTHER" id="PTHR12945">
    <property type="entry name" value="TRANSLATION INITIATION FACTOR EIF3-RELATED"/>
    <property type="match status" value="1"/>
</dbReference>
<dbReference type="PIRSF" id="PIRSF038170">
    <property type="entry name" value="tRNA_m1A_mtfrase"/>
    <property type="match status" value="1"/>
</dbReference>
<name>A0AAI9SZ97_9ASCO</name>
<dbReference type="RefSeq" id="XP_049181728.1">
    <property type="nucleotide sequence ID" value="XM_049322301.1"/>
</dbReference>
<evidence type="ECO:0000256" key="1">
    <source>
        <dbReference type="ARBA" id="ARBA00004123"/>
    </source>
</evidence>
<dbReference type="GeneID" id="73378819"/>
<keyword evidence="9" id="KW-1185">Reference proteome</keyword>
<comment type="similarity">
    <text evidence="2 6">Belongs to the TRM6/GCD10 family.</text>
</comment>
<evidence type="ECO:0000256" key="6">
    <source>
        <dbReference type="PIRNR" id="PIRNR038170"/>
    </source>
</evidence>
<proteinExistence type="inferred from homology"/>
<evidence type="ECO:0000313" key="8">
    <source>
        <dbReference type="EMBL" id="KAI3405983.1"/>
    </source>
</evidence>
<dbReference type="GO" id="GO:0030488">
    <property type="term" value="P:tRNA methylation"/>
    <property type="evidence" value="ECO:0007669"/>
    <property type="project" value="InterPro"/>
</dbReference>
<evidence type="ECO:0000256" key="2">
    <source>
        <dbReference type="ARBA" id="ARBA00008320"/>
    </source>
</evidence>
<evidence type="ECO:0000256" key="3">
    <source>
        <dbReference type="ARBA" id="ARBA00021704"/>
    </source>
</evidence>
<reference evidence="8" key="1">
    <citation type="journal article" date="2022" name="DNA Res.">
        <title>Genome analysis of five recently described species of the CUG-Ser clade uncovers Candida theae as a new hybrid lineage with pathogenic potential in the Candida parapsilosis species complex.</title>
        <authorList>
            <person name="Mixao V."/>
            <person name="Del Olmo V."/>
            <person name="Hegedusova E."/>
            <person name="Saus E."/>
            <person name="Pryszcz L."/>
            <person name="Cillingova A."/>
            <person name="Nosek J."/>
            <person name="Gabaldon T."/>
        </authorList>
    </citation>
    <scope>NUCLEOTIDE SEQUENCE</scope>
    <source>
        <strain evidence="8">CBS 10844</strain>
    </source>
</reference>
<accession>A0AAI9SZ97</accession>
<dbReference type="Proteomes" id="UP001202479">
    <property type="component" value="Unassembled WGS sequence"/>
</dbReference>
<organism evidence="8 9">
    <name type="scientific">Candida oxycetoniae</name>
    <dbReference type="NCBI Taxonomy" id="497107"/>
    <lineage>
        <taxon>Eukaryota</taxon>
        <taxon>Fungi</taxon>
        <taxon>Dikarya</taxon>
        <taxon>Ascomycota</taxon>
        <taxon>Saccharomycotina</taxon>
        <taxon>Pichiomycetes</taxon>
        <taxon>Debaryomycetaceae</taxon>
        <taxon>Candida/Lodderomyces clade</taxon>
        <taxon>Candida</taxon>
    </lineage>
</organism>
<dbReference type="InterPro" id="IPR017423">
    <property type="entry name" value="TRM6"/>
</dbReference>
<evidence type="ECO:0000313" key="9">
    <source>
        <dbReference type="Proteomes" id="UP001202479"/>
    </source>
</evidence>
<comment type="function">
    <text evidence="6">Substrate-binding subunit of tRNA (adenine-N1-)-methyltransferase, which catalyzes the formation of N1-methyladenine at position 58 (m1A58) in initiator methionyl-tRNA.</text>
</comment>
<evidence type="ECO:0000256" key="7">
    <source>
        <dbReference type="SAM" id="MobiDB-lite"/>
    </source>
</evidence>
<keyword evidence="5 6" id="KW-0539">Nucleus</keyword>
<dbReference type="GO" id="GO:0031515">
    <property type="term" value="C:tRNA (m1A) methyltransferase complex"/>
    <property type="evidence" value="ECO:0007669"/>
    <property type="project" value="UniProtKB-UniRule"/>
</dbReference>
<dbReference type="EMBL" id="JAHUZD010000026">
    <property type="protein sequence ID" value="KAI3405983.1"/>
    <property type="molecule type" value="Genomic_DNA"/>
</dbReference>
<dbReference type="Pfam" id="PF04189">
    <property type="entry name" value="Gcd10p"/>
    <property type="match status" value="1"/>
</dbReference>
<dbReference type="GO" id="GO:0005634">
    <property type="term" value="C:nucleus"/>
    <property type="evidence" value="ECO:0007669"/>
    <property type="project" value="UniProtKB-SubCell"/>
</dbReference>
<comment type="subcellular location">
    <subcellularLocation>
        <location evidence="1 6">Nucleus</location>
    </subcellularLocation>
</comment>